<evidence type="ECO:0000313" key="1">
    <source>
        <dbReference type="EMBL" id="MFD1363335.1"/>
    </source>
</evidence>
<dbReference type="Pfam" id="PF08665">
    <property type="entry name" value="PglZ"/>
    <property type="match status" value="1"/>
</dbReference>
<gene>
    <name evidence="1" type="primary">pglZ</name>
    <name evidence="1" type="ORF">ACFQ4A_17135</name>
</gene>
<reference evidence="2" key="1">
    <citation type="journal article" date="2019" name="Int. J. Syst. Evol. Microbiol.">
        <title>The Global Catalogue of Microorganisms (GCM) 10K type strain sequencing project: providing services to taxonomists for standard genome sequencing and annotation.</title>
        <authorList>
            <consortium name="The Broad Institute Genomics Platform"/>
            <consortium name="The Broad Institute Genome Sequencing Center for Infectious Disease"/>
            <person name="Wu L."/>
            <person name="Ma J."/>
        </authorList>
    </citation>
    <scope>NUCLEOTIDE SEQUENCE [LARGE SCALE GENOMIC DNA]</scope>
    <source>
        <strain evidence="2">CCUG 54822</strain>
    </source>
</reference>
<organism evidence="1 2">
    <name type="scientific">Lentibacillus salinarum</name>
    <dbReference type="NCBI Taxonomy" id="446820"/>
    <lineage>
        <taxon>Bacteria</taxon>
        <taxon>Bacillati</taxon>
        <taxon>Bacillota</taxon>
        <taxon>Bacilli</taxon>
        <taxon>Bacillales</taxon>
        <taxon>Bacillaceae</taxon>
        <taxon>Lentibacillus</taxon>
    </lineage>
</organism>
<dbReference type="RefSeq" id="WP_382402588.1">
    <property type="nucleotide sequence ID" value="NZ_JBHTNH010000055.1"/>
</dbReference>
<evidence type="ECO:0000313" key="2">
    <source>
        <dbReference type="Proteomes" id="UP001597178"/>
    </source>
</evidence>
<dbReference type="NCBIfam" id="TIGR02687">
    <property type="entry name" value="BREX-1 system phosphatase PglZ type A"/>
    <property type="match status" value="1"/>
</dbReference>
<keyword evidence="2" id="KW-1185">Reference proteome</keyword>
<protein>
    <submittedName>
        <fullName evidence="1">BREX-1 system phosphatase PglZ type A</fullName>
    </submittedName>
</protein>
<proteinExistence type="predicted"/>
<sequence length="849" mass="99383">MNLNEIHRILNDYFQKELTNGKKRHVVFWYDEEGDFAENIDTIELPGIRVWQVTPNNLFATKYELEKNDPVSHFLLYANMPRPNPRDDWLLDIYKTGFEFATDKITVIMRELGVTDDSLRETFKRYKAFFNNKSRLQAFRKYPVDVYTHETVDLTVLAALTKSRTNTMDDIIRTLMLKWHEGDDSVWEAIDKYGDADKFWELAEKYYGYTLREKSLQSLLIFFILTYTTQHHTNSNVPESWHAYISPRPANTIVFMDQWMNHVDDRPVFNALADHMEDVVNARHYAKEWDVTDIVQMDGFRVFGESIIDYIAVQLINQVTDFDTYEDMIATRRTRHWYPEYRHEYEALHQAITLLQLVHEREPFIPEQSVFDMFHTYAGDYYQADTAYRKFYAAYDRIEHKERLYQLREMIENVYANRFMDELAVKWAGSLEQSDDQEWPVNGIPQQQDFYRDWVKPYRERDERVFVIISDALRYEVAHELTDRLNNERKASANISAIQGVLPSYTAFGMAALLPHRHMSFSKERAVTVDGLNTEGTPDRDDILQQAVSTSMAVQFDDVIGMNRQSFRETFQSKKVIYVYHNTIDARGDNAATKNDVFEAAEDAIKDIRSLVNRLVVDLSAANILITADHGFLYQRDALARSQKTPQSSDEVILAKRRFLITETRSELEGTRSYSMDYLIGQENKFFVTVPQGNSRFAIPGPGANFVHGGAMPQEVVLPVVEFKNDRSRSSRNKASKVDVRLTTPARKVTSPVMYLAFLQMSRVEEKQLPRRLKLYFADATGERVTNENIMIADSTSAQPSERTFREKFVFKDMVYDRRETYYLVLEDEQTEEVYERYPFTIDIVFSDG</sequence>
<dbReference type="InterPro" id="IPR014060">
    <property type="entry name" value="PglZ"/>
</dbReference>
<name>A0ABW3ZZ91_9BACI</name>
<comment type="caution">
    <text evidence="1">The sequence shown here is derived from an EMBL/GenBank/DDBJ whole genome shotgun (WGS) entry which is preliminary data.</text>
</comment>
<dbReference type="Proteomes" id="UP001597178">
    <property type="component" value="Unassembled WGS sequence"/>
</dbReference>
<accession>A0ABW3ZZ91</accession>
<dbReference type="EMBL" id="JBHTNH010000055">
    <property type="protein sequence ID" value="MFD1363335.1"/>
    <property type="molecule type" value="Genomic_DNA"/>
</dbReference>